<dbReference type="Proteomes" id="UP001143545">
    <property type="component" value="Unassembled WGS sequence"/>
</dbReference>
<accession>A0A9W6EUT6</accession>
<keyword evidence="2" id="KW-1185">Reference proteome</keyword>
<evidence type="ECO:0000313" key="2">
    <source>
        <dbReference type="Proteomes" id="UP001143545"/>
    </source>
</evidence>
<dbReference type="RefSeq" id="WP_281756196.1">
    <property type="nucleotide sequence ID" value="NZ_BRVP01000027.1"/>
</dbReference>
<reference evidence="1" key="1">
    <citation type="submission" date="2022-07" db="EMBL/GenBank/DDBJ databases">
        <title>Taxonomy of Novel Oxalotrophic and Methylotrophic Bacteria.</title>
        <authorList>
            <person name="Sahin N."/>
            <person name="Tani A."/>
        </authorList>
    </citation>
    <scope>NUCLEOTIDE SEQUENCE</scope>
    <source>
        <strain evidence="1">AM327</strain>
    </source>
</reference>
<comment type="caution">
    <text evidence="1">The sequence shown here is derived from an EMBL/GenBank/DDBJ whole genome shotgun (WGS) entry which is preliminary data.</text>
</comment>
<name>A0A9W6EUT6_9FLAO</name>
<proteinExistence type="predicted"/>
<sequence>MKFITVMLYWFEKVIFNKTNKLNEIMESYIKKRNGKKILQTVLVAILMLSVVSCAKKIVFQESSVVPAAKGYVKIHTDKNNNNNYVLDINVVDLADVSRLQPPKKSYVAWMLTDKSEIIKLGQLNSKTGFMSKQMKASIETVSSYNPVKVYITAEDDSDVLHPDNLIILTTSKF</sequence>
<protein>
    <submittedName>
        <fullName evidence="1">Uncharacterized protein</fullName>
    </submittedName>
</protein>
<dbReference type="AlphaFoldDB" id="A0A9W6EUT6"/>
<organism evidence="1 2">
    <name type="scientific">Neptunitalea chrysea</name>
    <dbReference type="NCBI Taxonomy" id="1647581"/>
    <lineage>
        <taxon>Bacteria</taxon>
        <taxon>Pseudomonadati</taxon>
        <taxon>Bacteroidota</taxon>
        <taxon>Flavobacteriia</taxon>
        <taxon>Flavobacteriales</taxon>
        <taxon>Flavobacteriaceae</taxon>
        <taxon>Neptunitalea</taxon>
    </lineage>
</organism>
<evidence type="ECO:0000313" key="1">
    <source>
        <dbReference type="EMBL" id="GLB53900.1"/>
    </source>
</evidence>
<gene>
    <name evidence="1" type="ORF">NBRC110019_29410</name>
</gene>
<dbReference type="EMBL" id="BRVP01000027">
    <property type="protein sequence ID" value="GLB53900.1"/>
    <property type="molecule type" value="Genomic_DNA"/>
</dbReference>